<protein>
    <submittedName>
        <fullName evidence="1">Uncharacterized protein</fullName>
    </submittedName>
</protein>
<evidence type="ECO:0000313" key="1">
    <source>
        <dbReference type="EMBL" id="AJG18843.1"/>
    </source>
</evidence>
<evidence type="ECO:0000313" key="2">
    <source>
        <dbReference type="Proteomes" id="UP000031843"/>
    </source>
</evidence>
<sequence length="39" mass="4200">MDQLIRFATDIAAIAEMHGWQEPLTIEQADAPDSGADGN</sequence>
<dbReference type="Proteomes" id="UP000031843">
    <property type="component" value="Chromosome main"/>
</dbReference>
<dbReference type="EMBL" id="CP010536">
    <property type="protein sequence ID" value="AJG18843.1"/>
    <property type="molecule type" value="Genomic_DNA"/>
</dbReference>
<name>A0A0C4Y7C9_9BURK</name>
<reference evidence="1 2" key="1">
    <citation type="journal article" date="2015" name="Genome Announc.">
        <title>Complete Genome Sequence of Cupriavidus basilensis 4G11, Isolated from the Oak Ridge Field Research Center Site.</title>
        <authorList>
            <person name="Ray J."/>
            <person name="Waters R.J."/>
            <person name="Skerker J.M."/>
            <person name="Kuehl J.V."/>
            <person name="Price M.N."/>
            <person name="Huang J."/>
            <person name="Chakraborty R."/>
            <person name="Arkin A.P."/>
            <person name="Deutschbauer A."/>
        </authorList>
    </citation>
    <scope>NUCLEOTIDE SEQUENCE [LARGE SCALE GENOMIC DNA]</scope>
    <source>
        <strain evidence="1">4G11</strain>
    </source>
</reference>
<accession>A0A0C4Y7C9</accession>
<gene>
    <name evidence="1" type="ORF">RR42_m1442</name>
</gene>
<organism evidence="1 2">
    <name type="scientific">Cupriavidus basilensis</name>
    <dbReference type="NCBI Taxonomy" id="68895"/>
    <lineage>
        <taxon>Bacteria</taxon>
        <taxon>Pseudomonadati</taxon>
        <taxon>Pseudomonadota</taxon>
        <taxon>Betaproteobacteria</taxon>
        <taxon>Burkholderiales</taxon>
        <taxon>Burkholderiaceae</taxon>
        <taxon>Cupriavidus</taxon>
    </lineage>
</organism>
<proteinExistence type="predicted"/>
<keyword evidence="2" id="KW-1185">Reference proteome</keyword>
<dbReference type="AlphaFoldDB" id="A0A0C4Y7C9"/>
<dbReference type="KEGG" id="cbw:RR42_m1442"/>